<keyword evidence="1" id="KW-0812">Transmembrane</keyword>
<dbReference type="RefSeq" id="WP_106191062.1">
    <property type="nucleotide sequence ID" value="NZ_PVTO01000003.1"/>
</dbReference>
<reference evidence="2 3" key="1">
    <citation type="submission" date="2018-03" db="EMBL/GenBank/DDBJ databases">
        <title>Genomic Encyclopedia of Archaeal and Bacterial Type Strains, Phase II (KMG-II): from individual species to whole genera.</title>
        <authorList>
            <person name="Goeker M."/>
        </authorList>
    </citation>
    <scope>NUCLEOTIDE SEQUENCE [LARGE SCALE GENOMIC DNA]</scope>
    <source>
        <strain evidence="2 3">DSM 13175</strain>
    </source>
</reference>
<keyword evidence="3" id="KW-1185">Reference proteome</keyword>
<protein>
    <submittedName>
        <fullName evidence="2">Uncharacterized protein</fullName>
    </submittedName>
</protein>
<evidence type="ECO:0000313" key="3">
    <source>
        <dbReference type="Proteomes" id="UP000238205"/>
    </source>
</evidence>
<gene>
    <name evidence="2" type="ORF">CLV38_10397</name>
</gene>
<keyword evidence="1" id="KW-0472">Membrane</keyword>
<proteinExistence type="predicted"/>
<dbReference type="Proteomes" id="UP000238205">
    <property type="component" value="Unassembled WGS sequence"/>
</dbReference>
<organism evidence="2 3">
    <name type="scientific">Alkalibacterium olivapovliticus</name>
    <dbReference type="NCBI Taxonomy" id="99907"/>
    <lineage>
        <taxon>Bacteria</taxon>
        <taxon>Bacillati</taxon>
        <taxon>Bacillota</taxon>
        <taxon>Bacilli</taxon>
        <taxon>Lactobacillales</taxon>
        <taxon>Carnobacteriaceae</taxon>
        <taxon>Alkalibacterium</taxon>
    </lineage>
</organism>
<evidence type="ECO:0000313" key="2">
    <source>
        <dbReference type="EMBL" id="PRY83674.1"/>
    </source>
</evidence>
<accession>A0A2T0WAW9</accession>
<dbReference type="EMBL" id="PVTO01000003">
    <property type="protein sequence ID" value="PRY83674.1"/>
    <property type="molecule type" value="Genomic_DNA"/>
</dbReference>
<evidence type="ECO:0000256" key="1">
    <source>
        <dbReference type="SAM" id="Phobius"/>
    </source>
</evidence>
<dbReference type="OrthoDB" id="2168850at2"/>
<dbReference type="AlphaFoldDB" id="A0A2T0WAW9"/>
<keyword evidence="1" id="KW-1133">Transmembrane helix</keyword>
<name>A0A2T0WAW9_9LACT</name>
<feature type="transmembrane region" description="Helical" evidence="1">
    <location>
        <begin position="48"/>
        <end position="66"/>
    </location>
</feature>
<feature type="transmembrane region" description="Helical" evidence="1">
    <location>
        <begin position="12"/>
        <end position="42"/>
    </location>
</feature>
<comment type="caution">
    <text evidence="2">The sequence shown here is derived from an EMBL/GenBank/DDBJ whole genome shotgun (WGS) entry which is preliminary data.</text>
</comment>
<sequence length="68" mass="7297">MKQTIGITLGWIAILSAIIGFFWQATIMGAVAIVLGIIGFFLKADTTRMSMTAIGLALVAILFNMVSY</sequence>